<dbReference type="VEuPathDB" id="FungiDB:An09g05580"/>
<name>A0A124BYE1_ASPNG</name>
<keyword evidence="5 8" id="KW-1133">Transmembrane helix</keyword>
<evidence type="ECO:0000256" key="7">
    <source>
        <dbReference type="SAM" id="MobiDB-lite"/>
    </source>
</evidence>
<dbReference type="SUPFAM" id="SSF103473">
    <property type="entry name" value="MFS general substrate transporter"/>
    <property type="match status" value="1"/>
</dbReference>
<dbReference type="AlphaFoldDB" id="A0A124BYE1"/>
<feature type="compositionally biased region" description="Polar residues" evidence="7">
    <location>
        <begin position="63"/>
        <end position="81"/>
    </location>
</feature>
<dbReference type="Gene3D" id="1.20.1250.20">
    <property type="entry name" value="MFS general substrate transporter like domains"/>
    <property type="match status" value="1"/>
</dbReference>
<feature type="transmembrane region" description="Helical" evidence="8">
    <location>
        <begin position="220"/>
        <end position="241"/>
    </location>
</feature>
<reference evidence="11" key="1">
    <citation type="journal article" date="2016" name="Genome Announc.">
        <title>Draft genome sequence of Aspergillus niger strain An76.</title>
        <authorList>
            <person name="Gong W."/>
            <person name="Cheng Z."/>
            <person name="Zhang H."/>
            <person name="Liu L."/>
            <person name="Gao P."/>
            <person name="Wang L."/>
        </authorList>
    </citation>
    <scope>NUCLEOTIDE SEQUENCE [LARGE SCALE GENOMIC DNA]</scope>
    <source>
        <strain evidence="11">An76</strain>
    </source>
</reference>
<feature type="transmembrane region" description="Helical" evidence="8">
    <location>
        <begin position="91"/>
        <end position="113"/>
    </location>
</feature>
<gene>
    <name evidence="10" type="ORF">ABL_07919</name>
</gene>
<dbReference type="Pfam" id="PF07690">
    <property type="entry name" value="MFS_1"/>
    <property type="match status" value="1"/>
</dbReference>
<evidence type="ECO:0000256" key="2">
    <source>
        <dbReference type="ARBA" id="ARBA00006727"/>
    </source>
</evidence>
<evidence type="ECO:0000256" key="5">
    <source>
        <dbReference type="ARBA" id="ARBA00022989"/>
    </source>
</evidence>
<feature type="domain" description="Major facilitator superfamily (MFS) profile" evidence="9">
    <location>
        <begin position="92"/>
        <end position="487"/>
    </location>
</feature>
<dbReference type="EMBL" id="BCMY01000015">
    <property type="protein sequence ID" value="GAQ45258.1"/>
    <property type="molecule type" value="Genomic_DNA"/>
</dbReference>
<dbReference type="OrthoDB" id="5667at2759"/>
<evidence type="ECO:0000256" key="8">
    <source>
        <dbReference type="SAM" id="Phobius"/>
    </source>
</evidence>
<dbReference type="VEuPathDB" id="FungiDB:M747DRAFT_282027"/>
<accession>A0A124BYE1</accession>
<feature type="compositionally biased region" description="Low complexity" evidence="7">
    <location>
        <begin position="43"/>
        <end position="54"/>
    </location>
</feature>
<evidence type="ECO:0000256" key="6">
    <source>
        <dbReference type="ARBA" id="ARBA00023136"/>
    </source>
</evidence>
<evidence type="ECO:0000256" key="3">
    <source>
        <dbReference type="ARBA" id="ARBA00022448"/>
    </source>
</evidence>
<dbReference type="VEuPathDB" id="FungiDB:ASPNIDRAFT2_1189117"/>
<keyword evidence="6 8" id="KW-0472">Membrane</keyword>
<dbReference type="PROSITE" id="PS50850">
    <property type="entry name" value="MFS"/>
    <property type="match status" value="1"/>
</dbReference>
<feature type="transmembrane region" description="Helical" evidence="8">
    <location>
        <begin position="394"/>
        <end position="419"/>
    </location>
</feature>
<dbReference type="CDD" id="cd17352">
    <property type="entry name" value="MFS_MCT_SLC16"/>
    <property type="match status" value="1"/>
</dbReference>
<dbReference type="Proteomes" id="UP000068243">
    <property type="component" value="Unassembled WGS sequence"/>
</dbReference>
<feature type="transmembrane region" description="Helical" evidence="8">
    <location>
        <begin position="464"/>
        <end position="482"/>
    </location>
</feature>
<dbReference type="InterPro" id="IPR036259">
    <property type="entry name" value="MFS_trans_sf"/>
</dbReference>
<dbReference type="GO" id="GO:0016020">
    <property type="term" value="C:membrane"/>
    <property type="evidence" value="ECO:0007669"/>
    <property type="project" value="UniProtKB-SubCell"/>
</dbReference>
<feature type="transmembrane region" description="Helical" evidence="8">
    <location>
        <begin position="162"/>
        <end position="181"/>
    </location>
</feature>
<feature type="transmembrane region" description="Helical" evidence="8">
    <location>
        <begin position="134"/>
        <end position="156"/>
    </location>
</feature>
<keyword evidence="3" id="KW-0813">Transport</keyword>
<sequence length="497" mass="53811">MTQQQQQPPNEAIPASEPVGHDVKEPFHLPVSASDTSDDVEAQQSDTQGTTTSGEKPGENPTAGHTSEKSSVIVQDHQPASTPEGPPDGGLAAWMTVFGGFCSMFVSFGWNNCMGIFIDYYQTHQLSDMSTSSITWITSLMTFMMFFGGPFIGILFDNYGPRYIILVGTILHVLGIMMTSISTEYYQILLAQGICSPIGNSALFHSGVNSISTWFGRRRALALGIATSGASLGGVILPIMLTRLFDLLSFGWAMRICGFLILFLLIITNLTTTSRLVHTRKQYHIRDFIRPLGELPFILTTAGTFCFFWGMFLPFSFIPSQAQRHGMSPTLASYLIPISNYTPSPGQGRGISFPGRIIPPYLADVFGRFNLMILMTLASGILVLALWLPSTGNAPAIVFSALYGFTSGTVVSLAPALVAQISEIREIGVRSGTYFCIVSFAALTGTPIAGALLPDPLGGSYTKLFVFCAVVMLAGTGFYCAAKGRIVGWRGWWGKRV</sequence>
<evidence type="ECO:0000313" key="10">
    <source>
        <dbReference type="EMBL" id="GAQ45258.1"/>
    </source>
</evidence>
<evidence type="ECO:0000259" key="9">
    <source>
        <dbReference type="PROSITE" id="PS50850"/>
    </source>
</evidence>
<dbReference type="InterPro" id="IPR050327">
    <property type="entry name" value="Proton-linked_MCT"/>
</dbReference>
<dbReference type="PANTHER" id="PTHR11360">
    <property type="entry name" value="MONOCARBOXYLATE TRANSPORTER"/>
    <property type="match status" value="1"/>
</dbReference>
<dbReference type="InterPro" id="IPR020846">
    <property type="entry name" value="MFS_dom"/>
</dbReference>
<feature type="transmembrane region" description="Helical" evidence="8">
    <location>
        <begin position="253"/>
        <end position="277"/>
    </location>
</feature>
<feature type="region of interest" description="Disordered" evidence="7">
    <location>
        <begin position="1"/>
        <end position="88"/>
    </location>
</feature>
<comment type="subcellular location">
    <subcellularLocation>
        <location evidence="1">Membrane</location>
        <topology evidence="1">Multi-pass membrane protein</topology>
    </subcellularLocation>
</comment>
<dbReference type="OMA" id="NWAVTRI"/>
<comment type="caution">
    <text evidence="10">The sequence shown here is derived from an EMBL/GenBank/DDBJ whole genome shotgun (WGS) entry which is preliminary data.</text>
</comment>
<dbReference type="InterPro" id="IPR011701">
    <property type="entry name" value="MFS"/>
</dbReference>
<dbReference type="GO" id="GO:0022857">
    <property type="term" value="F:transmembrane transporter activity"/>
    <property type="evidence" value="ECO:0007669"/>
    <property type="project" value="InterPro"/>
</dbReference>
<feature type="transmembrane region" description="Helical" evidence="8">
    <location>
        <begin position="369"/>
        <end position="388"/>
    </location>
</feature>
<dbReference type="PANTHER" id="PTHR11360:SF224">
    <property type="entry name" value="MAJOR FACILITATOR SUPERFAMILY (MFS) PROFILE DOMAIN-CONTAINING PROTEIN-RELATED"/>
    <property type="match status" value="1"/>
</dbReference>
<comment type="similarity">
    <text evidence="2">Belongs to the major facilitator superfamily. Monocarboxylate porter (TC 2.A.1.13) family.</text>
</comment>
<keyword evidence="4 8" id="KW-0812">Transmembrane</keyword>
<evidence type="ECO:0000313" key="11">
    <source>
        <dbReference type="Proteomes" id="UP000068243"/>
    </source>
</evidence>
<dbReference type="VEuPathDB" id="FungiDB:ATCC64974_98260"/>
<feature type="transmembrane region" description="Helical" evidence="8">
    <location>
        <begin position="431"/>
        <end position="452"/>
    </location>
</feature>
<evidence type="ECO:0000256" key="4">
    <source>
        <dbReference type="ARBA" id="ARBA00022692"/>
    </source>
</evidence>
<protein>
    <submittedName>
        <fullName evidence="10">Monocarboxylate permease</fullName>
    </submittedName>
</protein>
<feature type="transmembrane region" description="Helical" evidence="8">
    <location>
        <begin position="297"/>
        <end position="318"/>
    </location>
</feature>
<feature type="transmembrane region" description="Helical" evidence="8">
    <location>
        <begin position="188"/>
        <end position="208"/>
    </location>
</feature>
<proteinExistence type="inferred from homology"/>
<organism evidence="10 11">
    <name type="scientific">Aspergillus niger</name>
    <dbReference type="NCBI Taxonomy" id="5061"/>
    <lineage>
        <taxon>Eukaryota</taxon>
        <taxon>Fungi</taxon>
        <taxon>Dikarya</taxon>
        <taxon>Ascomycota</taxon>
        <taxon>Pezizomycotina</taxon>
        <taxon>Eurotiomycetes</taxon>
        <taxon>Eurotiomycetidae</taxon>
        <taxon>Eurotiales</taxon>
        <taxon>Aspergillaceae</taxon>
        <taxon>Aspergillus</taxon>
        <taxon>Aspergillus subgen. Circumdati</taxon>
    </lineage>
</organism>
<evidence type="ECO:0000256" key="1">
    <source>
        <dbReference type="ARBA" id="ARBA00004141"/>
    </source>
</evidence>